<evidence type="ECO:0000256" key="1">
    <source>
        <dbReference type="SAM" id="Phobius"/>
    </source>
</evidence>
<dbReference type="Proteomes" id="UP001321473">
    <property type="component" value="Unassembled WGS sequence"/>
</dbReference>
<keyword evidence="3" id="KW-1185">Reference proteome</keyword>
<keyword evidence="1" id="KW-0812">Transmembrane</keyword>
<gene>
    <name evidence="2" type="ORF">V5799_003027</name>
</gene>
<name>A0AAQ4DA51_AMBAM</name>
<evidence type="ECO:0000313" key="3">
    <source>
        <dbReference type="Proteomes" id="UP001321473"/>
    </source>
</evidence>
<accession>A0AAQ4DA51</accession>
<evidence type="ECO:0000313" key="2">
    <source>
        <dbReference type="EMBL" id="KAK8759341.1"/>
    </source>
</evidence>
<protein>
    <submittedName>
        <fullName evidence="2">Uncharacterized protein</fullName>
    </submittedName>
</protein>
<dbReference type="AlphaFoldDB" id="A0AAQ4DA51"/>
<proteinExistence type="predicted"/>
<reference evidence="2 3" key="1">
    <citation type="journal article" date="2023" name="Arcadia Sci">
        <title>De novo assembly of a long-read Amblyomma americanum tick genome.</title>
        <authorList>
            <person name="Chou S."/>
            <person name="Poskanzer K.E."/>
            <person name="Rollins M."/>
            <person name="Thuy-Boun P.S."/>
        </authorList>
    </citation>
    <scope>NUCLEOTIDE SEQUENCE [LARGE SCALE GENOMIC DNA]</scope>
    <source>
        <strain evidence="2">F_SG_1</strain>
        <tissue evidence="2">Salivary glands</tissue>
    </source>
</reference>
<organism evidence="2 3">
    <name type="scientific">Amblyomma americanum</name>
    <name type="common">Lone star tick</name>
    <dbReference type="NCBI Taxonomy" id="6943"/>
    <lineage>
        <taxon>Eukaryota</taxon>
        <taxon>Metazoa</taxon>
        <taxon>Ecdysozoa</taxon>
        <taxon>Arthropoda</taxon>
        <taxon>Chelicerata</taxon>
        <taxon>Arachnida</taxon>
        <taxon>Acari</taxon>
        <taxon>Parasitiformes</taxon>
        <taxon>Ixodida</taxon>
        <taxon>Ixodoidea</taxon>
        <taxon>Ixodidae</taxon>
        <taxon>Amblyomminae</taxon>
        <taxon>Amblyomma</taxon>
    </lineage>
</organism>
<keyword evidence="1" id="KW-0472">Membrane</keyword>
<sequence>MSKGITASSSDCRSVIQAAQPRRAGLFNTDSILTVLIVCGTLFLVLLAMLLIVTVVVPRPNLRSCHYLREIV</sequence>
<feature type="transmembrane region" description="Helical" evidence="1">
    <location>
        <begin position="32"/>
        <end position="57"/>
    </location>
</feature>
<dbReference type="EMBL" id="JARKHS020033161">
    <property type="protein sequence ID" value="KAK8759341.1"/>
    <property type="molecule type" value="Genomic_DNA"/>
</dbReference>
<comment type="caution">
    <text evidence="2">The sequence shown here is derived from an EMBL/GenBank/DDBJ whole genome shotgun (WGS) entry which is preliminary data.</text>
</comment>
<keyword evidence="1" id="KW-1133">Transmembrane helix</keyword>